<dbReference type="NCBIfam" id="TIGR01537">
    <property type="entry name" value="portal_HK97"/>
    <property type="match status" value="1"/>
</dbReference>
<dbReference type="AlphaFoldDB" id="A0A7H9BYG0"/>
<reference evidence="1 2" key="1">
    <citation type="submission" date="2020-07" db="EMBL/GenBank/DDBJ databases">
        <title>The complete genome of Paracoccus pantotrophus ACCC 10489.</title>
        <authorList>
            <person name="Si Y."/>
        </authorList>
    </citation>
    <scope>NUCLEOTIDE SEQUENCE [LARGE SCALE GENOMIC DNA]</scope>
    <source>
        <strain evidence="1 2">ACCC10489</strain>
    </source>
</reference>
<dbReference type="InterPro" id="IPR006427">
    <property type="entry name" value="Portal_HK97"/>
</dbReference>
<evidence type="ECO:0000313" key="1">
    <source>
        <dbReference type="EMBL" id="QLH15858.1"/>
    </source>
</evidence>
<dbReference type="InterPro" id="IPR006944">
    <property type="entry name" value="Phage/GTA_portal"/>
</dbReference>
<dbReference type="EMBL" id="CP058690">
    <property type="protein sequence ID" value="QLH15858.1"/>
    <property type="molecule type" value="Genomic_DNA"/>
</dbReference>
<dbReference type="Proteomes" id="UP000509322">
    <property type="component" value="Chromosome 2"/>
</dbReference>
<protein>
    <submittedName>
        <fullName evidence="1">Phage portal protein</fullName>
    </submittedName>
</protein>
<accession>A0A7H9BYG0</accession>
<evidence type="ECO:0000313" key="2">
    <source>
        <dbReference type="Proteomes" id="UP000509322"/>
    </source>
</evidence>
<dbReference type="Pfam" id="PF04860">
    <property type="entry name" value="Phage_portal"/>
    <property type="match status" value="1"/>
</dbReference>
<organism evidence="1 2">
    <name type="scientific">Paracoccus pantotrophus</name>
    <name type="common">Thiosphaera pantotropha</name>
    <dbReference type="NCBI Taxonomy" id="82367"/>
    <lineage>
        <taxon>Bacteria</taxon>
        <taxon>Pseudomonadati</taxon>
        <taxon>Pseudomonadota</taxon>
        <taxon>Alphaproteobacteria</taxon>
        <taxon>Rhodobacterales</taxon>
        <taxon>Paracoccaceae</taxon>
        <taxon>Paracoccus</taxon>
    </lineage>
</organism>
<sequence length="445" mass="48519">MGLFTRALAAPFKLYHSVADEVAKDRRLRLSDGSGWSQLFGRSSYAGKTVTMTSAMQLSAVWACIRVTAQAISALPLGVYERRGDDDRVRVDDDPVADVLTGSPNADQTPLEFWEGMVAWLVTSGNAYAEKGLIGSRLTSLEPLQAGGLNCRPVRLPDGRLVYRVTDRGKTEDLPRDKVLHLKGFGQSISDRDTGLSPIAVGANTMGAAMAAQEASSSVFANGMMPSGFILFDQQLTKDQRAQARKNLIEPLQGSGKTGAIGILEGGTQFLQTQMNPEDVQMLDTRRFDIEEICRWWGVPPIVIGHAGQGQTMWGSGVEQILISWLVLGINPICSRIEARVAKQLLRPHSSPRRYAEFNREALLQMDSTAKANFISRMVQSAIMTPGEGRAKLNLPRKDGTDQLLAQTSLAPLETLGQDKPTGQLRQALLNFLGIAEKDKGDEHS</sequence>
<proteinExistence type="predicted"/>
<name>A0A7H9BYG0_PARPN</name>
<gene>
    <name evidence="1" type="ORF">HYQ43_17140</name>
</gene>
<dbReference type="RefSeq" id="WP_179921757.1">
    <property type="nucleotide sequence ID" value="NZ_CP058690.1"/>
</dbReference>